<proteinExistence type="predicted"/>
<dbReference type="EMBL" id="CP031314">
    <property type="protein sequence ID" value="QCC49554.1"/>
    <property type="molecule type" value="Genomic_DNA"/>
</dbReference>
<keyword evidence="1" id="KW-0812">Transmembrane</keyword>
<dbReference type="InterPro" id="IPR042150">
    <property type="entry name" value="MmRce1-like"/>
</dbReference>
<evidence type="ECO:0000259" key="2">
    <source>
        <dbReference type="Pfam" id="PF02517"/>
    </source>
</evidence>
<dbReference type="EMBL" id="FNVN01000007">
    <property type="protein sequence ID" value="SEG71856.1"/>
    <property type="molecule type" value="Genomic_DNA"/>
</dbReference>
<evidence type="ECO:0000313" key="5">
    <source>
        <dbReference type="Proteomes" id="UP000236740"/>
    </source>
</evidence>
<evidence type="ECO:0000313" key="6">
    <source>
        <dbReference type="Proteomes" id="UP000296733"/>
    </source>
</evidence>
<feature type="transmembrane region" description="Helical" evidence="1">
    <location>
        <begin position="12"/>
        <end position="31"/>
    </location>
</feature>
<evidence type="ECO:0000313" key="4">
    <source>
        <dbReference type="EMBL" id="SEG71856.1"/>
    </source>
</evidence>
<keyword evidence="1" id="KW-1133">Transmembrane helix</keyword>
<sequence>MRQQFRELVDAHPVATFFALAYAISWLAWLGPVLGLAEPIRTLGFIVGGYGPALAALVVVWVGSDSVRAWARQIVDWRVAPRWYVAALTIPLVLIALTSVGLELVGTSVDPGLLSDRVSLVIVSFVSIALVGGGNEEPGWRGLALPKLQERYAPVSATLILGVVWALWHLPLLATGPTTFHGLAEFVDIAPSIGVRILNIVGIAFILTWIYNETGSVLLAILAHTGFNTANSTLVPLPLDFISAGDSTTILVVTTVAVWGIVAVLFIATRGQFGYETGTDTATTQTPGHSSGVQ</sequence>
<dbReference type="GO" id="GO:0080120">
    <property type="term" value="P:CAAX-box protein maturation"/>
    <property type="evidence" value="ECO:0007669"/>
    <property type="project" value="UniProtKB-ARBA"/>
</dbReference>
<dbReference type="GO" id="GO:0004175">
    <property type="term" value="F:endopeptidase activity"/>
    <property type="evidence" value="ECO:0007669"/>
    <property type="project" value="UniProtKB-ARBA"/>
</dbReference>
<accession>A0A1H6CHJ8</accession>
<dbReference type="OrthoDB" id="28575at2157"/>
<dbReference type="Proteomes" id="UP000236740">
    <property type="component" value="Unassembled WGS sequence"/>
</dbReference>
<keyword evidence="3" id="KW-0378">Hydrolase</keyword>
<keyword evidence="3" id="KW-0482">Metalloprotease</keyword>
<feature type="domain" description="CAAX prenyl protease 2/Lysostaphin resistance protein A-like" evidence="2">
    <location>
        <begin position="121"/>
        <end position="229"/>
    </location>
</feature>
<feature type="transmembrane region" description="Helical" evidence="1">
    <location>
        <begin position="114"/>
        <end position="131"/>
    </location>
</feature>
<name>A0A1H6CHJ8_9EURY</name>
<reference evidence="3 6" key="2">
    <citation type="journal article" date="2019" name="Nat. Commun.">
        <title>A new type of DNA phosphorothioation-based antiviral system in archaea.</title>
        <authorList>
            <person name="Xiong L."/>
            <person name="Liu S."/>
            <person name="Chen S."/>
            <person name="Xiao Y."/>
            <person name="Zhu B."/>
            <person name="Gao Y."/>
            <person name="Zhang Y."/>
            <person name="Chen B."/>
            <person name="Luo J."/>
            <person name="Deng Z."/>
            <person name="Chen X."/>
            <person name="Wang L."/>
            <person name="Chen S."/>
        </authorList>
    </citation>
    <scope>NUCLEOTIDE SEQUENCE [LARGE SCALE GENOMIC DNA]</scope>
    <source>
        <strain evidence="3 6">CGMCC 1.10331</strain>
        <plasmid evidence="3 6">unnamed3</plasmid>
    </source>
</reference>
<keyword evidence="1" id="KW-0472">Membrane</keyword>
<dbReference type="InterPro" id="IPR003675">
    <property type="entry name" value="Rce1/LyrA-like_dom"/>
</dbReference>
<dbReference type="RefSeq" id="WP_103992975.1">
    <property type="nucleotide sequence ID" value="NZ_CP031314.1"/>
</dbReference>
<dbReference type="Proteomes" id="UP000296733">
    <property type="component" value="Plasmid unnamed3"/>
</dbReference>
<dbReference type="PANTHER" id="PTHR35797">
    <property type="entry name" value="PROTEASE-RELATED"/>
    <property type="match status" value="1"/>
</dbReference>
<keyword evidence="5" id="KW-1185">Reference proteome</keyword>
<dbReference type="GO" id="GO:0008237">
    <property type="term" value="F:metallopeptidase activity"/>
    <property type="evidence" value="ECO:0007669"/>
    <property type="project" value="UniProtKB-KW"/>
</dbReference>
<feature type="transmembrane region" description="Helical" evidence="1">
    <location>
        <begin position="152"/>
        <end position="169"/>
    </location>
</feature>
<dbReference type="AlphaFoldDB" id="A0A1H6CHJ8"/>
<feature type="transmembrane region" description="Helical" evidence="1">
    <location>
        <begin position="189"/>
        <end position="210"/>
    </location>
</feature>
<keyword evidence="4" id="KW-0645">Protease</keyword>
<evidence type="ECO:0000313" key="3">
    <source>
        <dbReference type="EMBL" id="QCC49554.1"/>
    </source>
</evidence>
<dbReference type="GeneID" id="39859945"/>
<dbReference type="PANTHER" id="PTHR35797:SF1">
    <property type="entry name" value="PROTEASE"/>
    <property type="match status" value="1"/>
</dbReference>
<dbReference type="Pfam" id="PF02517">
    <property type="entry name" value="Rce1-like"/>
    <property type="match status" value="1"/>
</dbReference>
<gene>
    <name evidence="3" type="ORF">DV707_17625</name>
    <name evidence="4" type="ORF">SAMN04488133_3435</name>
</gene>
<feature type="transmembrane region" description="Helical" evidence="1">
    <location>
        <begin position="43"/>
        <end position="62"/>
    </location>
</feature>
<reference evidence="4 5" key="1">
    <citation type="submission" date="2016-10" db="EMBL/GenBank/DDBJ databases">
        <authorList>
            <person name="de Groot N.N."/>
        </authorList>
    </citation>
    <scope>NUCLEOTIDE SEQUENCE [LARGE SCALE GENOMIC DNA]</scope>
    <source>
        <strain evidence="4 5">CGMCC 1.10331</strain>
    </source>
</reference>
<dbReference type="KEGG" id="hlm:DV707_17625"/>
<evidence type="ECO:0000256" key="1">
    <source>
        <dbReference type="SAM" id="Phobius"/>
    </source>
</evidence>
<dbReference type="GO" id="GO:0006508">
    <property type="term" value="P:proteolysis"/>
    <property type="evidence" value="ECO:0007669"/>
    <property type="project" value="UniProtKB-KW"/>
</dbReference>
<protein>
    <submittedName>
        <fullName evidence="3">CPBP family intramembrane metalloprotease</fullName>
    </submittedName>
    <submittedName>
        <fullName evidence="4">Membrane protease YdiL, CAAX protease family</fullName>
    </submittedName>
</protein>
<feature type="transmembrane region" description="Helical" evidence="1">
    <location>
        <begin position="217"/>
        <end position="237"/>
    </location>
</feature>
<feature type="transmembrane region" description="Helical" evidence="1">
    <location>
        <begin position="249"/>
        <end position="268"/>
    </location>
</feature>
<geneLocation type="plasmid" evidence="3">
    <name>unnamed3</name>
</geneLocation>
<feature type="transmembrane region" description="Helical" evidence="1">
    <location>
        <begin position="83"/>
        <end position="102"/>
    </location>
</feature>
<keyword evidence="3" id="KW-0614">Plasmid</keyword>
<organism evidence="4 5">
    <name type="scientific">Halobellus limi</name>
    <dbReference type="NCBI Taxonomy" id="699433"/>
    <lineage>
        <taxon>Archaea</taxon>
        <taxon>Methanobacteriati</taxon>
        <taxon>Methanobacteriota</taxon>
        <taxon>Stenosarchaea group</taxon>
        <taxon>Halobacteria</taxon>
        <taxon>Halobacteriales</taxon>
        <taxon>Haloferacaceae</taxon>
        <taxon>Halobellus</taxon>
    </lineage>
</organism>